<organism evidence="2">
    <name type="scientific">Candidatus Thiocaldithrix dubininis</name>
    <dbReference type="NCBI Taxonomy" id="3080823"/>
    <lineage>
        <taxon>Bacteria</taxon>
        <taxon>Pseudomonadati</taxon>
        <taxon>Pseudomonadota</taxon>
        <taxon>Gammaproteobacteria</taxon>
        <taxon>Thiotrichales</taxon>
        <taxon>Thiotrichaceae</taxon>
        <taxon>Candidatus Thiocaldithrix</taxon>
    </lineage>
</organism>
<evidence type="ECO:0000256" key="1">
    <source>
        <dbReference type="SAM" id="SignalP"/>
    </source>
</evidence>
<name>A0AA95KJ61_9GAMM</name>
<gene>
    <name evidence="2" type="ORF">QJT80_04355</name>
</gene>
<reference evidence="2" key="2">
    <citation type="submission" date="2023-04" db="EMBL/GenBank/DDBJ databases">
        <authorList>
            <person name="Beletskiy A.V."/>
            <person name="Mardanov A.V."/>
            <person name="Ravin N.V."/>
        </authorList>
    </citation>
    <scope>NUCLEOTIDE SEQUENCE</scope>
    <source>
        <strain evidence="2">GKL-01</strain>
    </source>
</reference>
<evidence type="ECO:0000313" key="2">
    <source>
        <dbReference type="EMBL" id="WGZ91710.1"/>
    </source>
</evidence>
<dbReference type="Proteomes" id="UP001300672">
    <property type="component" value="Chromosome"/>
</dbReference>
<dbReference type="KEGG" id="tdu:QJT80_04355"/>
<sequence>MLKRLAIVLFCGFSSVLSAAELQVGQAFPTLQLQDQHNKTITIQANAQTILFTAEKPASELLNQYLKAQPANFMPQQQAYFIADISKMPSMITKLFALPKMREQPWSTLLVYNPQKTASIPRKANHVTCMKLHNTQIQSIQFIQDSGKLAECF</sequence>
<proteinExistence type="predicted"/>
<dbReference type="EMBL" id="CP124755">
    <property type="protein sequence ID" value="WGZ91710.1"/>
    <property type="molecule type" value="Genomic_DNA"/>
</dbReference>
<protein>
    <submittedName>
        <fullName evidence="2">Uncharacterized protein</fullName>
    </submittedName>
</protein>
<feature type="signal peptide" evidence="1">
    <location>
        <begin position="1"/>
        <end position="19"/>
    </location>
</feature>
<feature type="chain" id="PRO_5041677698" evidence="1">
    <location>
        <begin position="20"/>
        <end position="153"/>
    </location>
</feature>
<accession>A0AA95KJ61</accession>
<dbReference type="AlphaFoldDB" id="A0AA95KJ61"/>
<reference evidence="2" key="1">
    <citation type="journal article" date="2023" name="Int. J. Mol. Sci.">
        <title>Metagenomics Revealed a New Genus 'Candidatus Thiocaldithrix dubininis' gen. nov., sp. nov. and a New Species 'Candidatus Thiothrix putei' sp. nov. in the Family Thiotrichaceae, Some Members of Which Have Traits of Both Na+- and H+-Motive Energetics.</title>
        <authorList>
            <person name="Ravin N.V."/>
            <person name="Muntyan M.S."/>
            <person name="Smolyakov D.D."/>
            <person name="Rudenko T.S."/>
            <person name="Beletsky A.V."/>
            <person name="Mardanov A.V."/>
            <person name="Grabovich M.Y."/>
        </authorList>
    </citation>
    <scope>NUCLEOTIDE SEQUENCE</scope>
    <source>
        <strain evidence="2">GKL-01</strain>
    </source>
</reference>
<keyword evidence="1" id="KW-0732">Signal</keyword>